<protein>
    <submittedName>
        <fullName evidence="5">LuxR family transcriptional regulator</fullName>
    </submittedName>
</protein>
<dbReference type="Pfam" id="PF03472">
    <property type="entry name" value="Autoind_bind"/>
    <property type="match status" value="1"/>
</dbReference>
<evidence type="ECO:0000313" key="6">
    <source>
        <dbReference type="Proteomes" id="UP000504693"/>
    </source>
</evidence>
<dbReference type="InterPro" id="IPR005143">
    <property type="entry name" value="TF_LuxR_autoind-bd_dom"/>
</dbReference>
<accession>A0A7D3XI00</accession>
<dbReference type="PRINTS" id="PR00038">
    <property type="entry name" value="HTHLUXR"/>
</dbReference>
<organism evidence="5 6">
    <name type="scientific">Erythrobacter mangrovi</name>
    <dbReference type="NCBI Taxonomy" id="2739433"/>
    <lineage>
        <taxon>Bacteria</taxon>
        <taxon>Pseudomonadati</taxon>
        <taxon>Pseudomonadota</taxon>
        <taxon>Alphaproteobacteria</taxon>
        <taxon>Sphingomonadales</taxon>
        <taxon>Erythrobacteraceae</taxon>
        <taxon>Erythrobacter/Porphyrobacter group</taxon>
        <taxon>Erythrobacter</taxon>
    </lineage>
</organism>
<dbReference type="InterPro" id="IPR036693">
    <property type="entry name" value="TF_LuxR_autoind-bd_dom_sf"/>
</dbReference>
<evidence type="ECO:0000256" key="2">
    <source>
        <dbReference type="ARBA" id="ARBA00023125"/>
    </source>
</evidence>
<dbReference type="PROSITE" id="PS00622">
    <property type="entry name" value="HTH_LUXR_1"/>
    <property type="match status" value="1"/>
</dbReference>
<keyword evidence="2" id="KW-0238">DNA-binding</keyword>
<dbReference type="InterPro" id="IPR036388">
    <property type="entry name" value="WH-like_DNA-bd_sf"/>
</dbReference>
<dbReference type="InterPro" id="IPR016032">
    <property type="entry name" value="Sig_transdc_resp-reg_C-effctor"/>
</dbReference>
<dbReference type="RefSeq" id="WP_173214524.1">
    <property type="nucleotide sequence ID" value="NZ_CP053921.1"/>
</dbReference>
<dbReference type="Proteomes" id="UP000504693">
    <property type="component" value="Chromosome"/>
</dbReference>
<dbReference type="PANTHER" id="PTHR44688:SF25">
    <property type="entry name" value="HTH LUXR-TYPE DOMAIN-CONTAINING PROTEIN"/>
    <property type="match status" value="1"/>
</dbReference>
<proteinExistence type="predicted"/>
<keyword evidence="1" id="KW-0805">Transcription regulation</keyword>
<evidence type="ECO:0000256" key="1">
    <source>
        <dbReference type="ARBA" id="ARBA00023015"/>
    </source>
</evidence>
<dbReference type="GO" id="GO:0003677">
    <property type="term" value="F:DNA binding"/>
    <property type="evidence" value="ECO:0007669"/>
    <property type="project" value="UniProtKB-KW"/>
</dbReference>
<dbReference type="PROSITE" id="PS50043">
    <property type="entry name" value="HTH_LUXR_2"/>
    <property type="match status" value="1"/>
</dbReference>
<gene>
    <name evidence="5" type="ORF">HQR01_09175</name>
</gene>
<dbReference type="Gene3D" id="3.30.450.80">
    <property type="entry name" value="Transcription factor LuxR-like, autoinducer-binding domain"/>
    <property type="match status" value="1"/>
</dbReference>
<sequence length="236" mass="26220">MQRYAAHMDSLKQPSEVLHFVNRLARRLGADKQSYHCTPVFGSHTSDEAVIYQQGFPAAFTEEYRSAGLRQIDPMPRLTFSHGPVLPWGRAFELGASMNIGQRYAEACIRHGLTKGVSLALFGPAHRDAYASFGFPEDADPLDEGVQTMLHVLMQAAHLRICALLDARERKISLSEREAEVLEWLSKGKSSADIAAILHISPETVRTYTKRLYEKLGTNDRVGATVRALQLGLIDA</sequence>
<dbReference type="Pfam" id="PF00196">
    <property type="entry name" value="GerE"/>
    <property type="match status" value="1"/>
</dbReference>
<evidence type="ECO:0000259" key="4">
    <source>
        <dbReference type="PROSITE" id="PS50043"/>
    </source>
</evidence>
<dbReference type="PANTHER" id="PTHR44688">
    <property type="entry name" value="DNA-BINDING TRANSCRIPTIONAL ACTIVATOR DEVR_DOSR"/>
    <property type="match status" value="1"/>
</dbReference>
<dbReference type="KEGG" id="emv:HQR01_09175"/>
<keyword evidence="6" id="KW-1185">Reference proteome</keyword>
<reference evidence="5 6" key="1">
    <citation type="submission" date="2020-05" db="EMBL/GenBank/DDBJ databases">
        <title>Erythrobacter mangrovi sp. nov., isolated from rhizosphere soil of mangrove plant (Kandelia candel).</title>
        <authorList>
            <person name="Ye Y.H."/>
        </authorList>
    </citation>
    <scope>NUCLEOTIDE SEQUENCE [LARGE SCALE GENOMIC DNA]</scope>
    <source>
        <strain evidence="5 6">EB310</strain>
    </source>
</reference>
<dbReference type="SUPFAM" id="SSF46894">
    <property type="entry name" value="C-terminal effector domain of the bipartite response regulators"/>
    <property type="match status" value="1"/>
</dbReference>
<dbReference type="EMBL" id="CP053921">
    <property type="protein sequence ID" value="QKG71518.1"/>
    <property type="molecule type" value="Genomic_DNA"/>
</dbReference>
<keyword evidence="3" id="KW-0804">Transcription</keyword>
<dbReference type="InterPro" id="IPR000792">
    <property type="entry name" value="Tscrpt_reg_LuxR_C"/>
</dbReference>
<evidence type="ECO:0000256" key="3">
    <source>
        <dbReference type="ARBA" id="ARBA00023163"/>
    </source>
</evidence>
<dbReference type="GO" id="GO:0006355">
    <property type="term" value="P:regulation of DNA-templated transcription"/>
    <property type="evidence" value="ECO:0007669"/>
    <property type="project" value="InterPro"/>
</dbReference>
<dbReference type="AlphaFoldDB" id="A0A7D3XI00"/>
<feature type="domain" description="HTH luxR-type" evidence="4">
    <location>
        <begin position="167"/>
        <end position="232"/>
    </location>
</feature>
<dbReference type="CDD" id="cd06170">
    <property type="entry name" value="LuxR_C_like"/>
    <property type="match status" value="1"/>
</dbReference>
<dbReference type="Gene3D" id="1.10.10.10">
    <property type="entry name" value="Winged helix-like DNA-binding domain superfamily/Winged helix DNA-binding domain"/>
    <property type="match status" value="1"/>
</dbReference>
<dbReference type="SMART" id="SM00421">
    <property type="entry name" value="HTH_LUXR"/>
    <property type="match status" value="1"/>
</dbReference>
<dbReference type="SUPFAM" id="SSF75516">
    <property type="entry name" value="Pheromone-binding domain of LuxR-like quorum-sensing transcription factors"/>
    <property type="match status" value="1"/>
</dbReference>
<evidence type="ECO:0000313" key="5">
    <source>
        <dbReference type="EMBL" id="QKG71518.1"/>
    </source>
</evidence>
<name>A0A7D3XI00_9SPHN</name>